<evidence type="ECO:0000259" key="1">
    <source>
        <dbReference type="Pfam" id="PF01863"/>
    </source>
</evidence>
<dbReference type="InterPro" id="IPR053136">
    <property type="entry name" value="UTP_pyrophosphatase-like"/>
</dbReference>
<dbReference type="Proteomes" id="UP000199650">
    <property type="component" value="Unassembled WGS sequence"/>
</dbReference>
<name>A0A1I0NLS9_9RHOB</name>
<protein>
    <recommendedName>
        <fullName evidence="1">YgjP-like metallopeptidase domain-containing protein</fullName>
    </recommendedName>
</protein>
<dbReference type="EMBL" id="FOJB01000001">
    <property type="protein sequence ID" value="SEW02198.1"/>
    <property type="molecule type" value="Genomic_DNA"/>
</dbReference>
<proteinExistence type="predicted"/>
<sequence length="243" mass="27541">MFWSKQASRLTEAEHIDLAGTPDVTVLLRPSVRARRLSLRVSKLDGRVTLTVPHGASRHEAVRFVSERADWIRKHLADAMPEKRPALGSTLPFLGQSHQITEAPIRAARVRDGKFILPPGDARKTAVRLEALLKREARDRLAKASDHYADMVGRNFGRLTLRDTRSRWGSCSSTGNLMYSWRLVMAPEAVLDYVAAHEVAHLVHMDHSAAFWAQVEAICPAYQTPRQWLRNHGAGLHRYRFRD</sequence>
<dbReference type="Pfam" id="PF01863">
    <property type="entry name" value="YgjP-like"/>
    <property type="match status" value="1"/>
</dbReference>
<dbReference type="CDD" id="cd07344">
    <property type="entry name" value="M48_yhfN_like"/>
    <property type="match status" value="1"/>
</dbReference>
<dbReference type="OrthoDB" id="9795402at2"/>
<dbReference type="PANTHER" id="PTHR30399:SF1">
    <property type="entry name" value="UTP PYROPHOSPHATASE"/>
    <property type="match status" value="1"/>
</dbReference>
<dbReference type="Gene3D" id="3.30.2010.10">
    <property type="entry name" value="Metalloproteases ('zincins'), catalytic domain"/>
    <property type="match status" value="1"/>
</dbReference>
<dbReference type="PANTHER" id="PTHR30399">
    <property type="entry name" value="UNCHARACTERIZED PROTEIN YGJP"/>
    <property type="match status" value="1"/>
</dbReference>
<evidence type="ECO:0000313" key="3">
    <source>
        <dbReference type="Proteomes" id="UP000199650"/>
    </source>
</evidence>
<dbReference type="AlphaFoldDB" id="A0A1I0NLS9"/>
<accession>A0A1I0NLS9</accession>
<gene>
    <name evidence="2" type="ORF">SAMN05444851_0924</name>
</gene>
<reference evidence="2 3" key="1">
    <citation type="submission" date="2016-10" db="EMBL/GenBank/DDBJ databases">
        <authorList>
            <person name="de Groot N.N."/>
        </authorList>
    </citation>
    <scope>NUCLEOTIDE SEQUENCE [LARGE SCALE GENOMIC DNA]</scope>
    <source>
        <strain evidence="2 3">DSM 29439</strain>
    </source>
</reference>
<keyword evidence="3" id="KW-1185">Reference proteome</keyword>
<dbReference type="RefSeq" id="WP_091428697.1">
    <property type="nucleotide sequence ID" value="NZ_FOJB01000001.1"/>
</dbReference>
<evidence type="ECO:0000313" key="2">
    <source>
        <dbReference type="EMBL" id="SEW02198.1"/>
    </source>
</evidence>
<feature type="domain" description="YgjP-like metallopeptidase" evidence="1">
    <location>
        <begin position="35"/>
        <end position="232"/>
    </location>
</feature>
<dbReference type="InterPro" id="IPR002725">
    <property type="entry name" value="YgjP-like_metallopeptidase"/>
</dbReference>
<organism evidence="2 3">
    <name type="scientific">Aliiroseovarius sediminilitoris</name>
    <dbReference type="NCBI Taxonomy" id="1173584"/>
    <lineage>
        <taxon>Bacteria</taxon>
        <taxon>Pseudomonadati</taxon>
        <taxon>Pseudomonadota</taxon>
        <taxon>Alphaproteobacteria</taxon>
        <taxon>Rhodobacterales</taxon>
        <taxon>Paracoccaceae</taxon>
        <taxon>Aliiroseovarius</taxon>
    </lineage>
</organism>
<dbReference type="STRING" id="1173584.SAMN05444851_0924"/>